<name>I3C953_9FLAO</name>
<keyword evidence="1" id="KW-0472">Membrane</keyword>
<dbReference type="InterPro" id="IPR012505">
    <property type="entry name" value="YbbR"/>
</dbReference>
<organism evidence="2 3">
    <name type="scientific">Galbibacter orientalis DSM 19592</name>
    <dbReference type="NCBI Taxonomy" id="926559"/>
    <lineage>
        <taxon>Bacteria</taxon>
        <taxon>Pseudomonadati</taxon>
        <taxon>Bacteroidota</taxon>
        <taxon>Flavobacteriia</taxon>
        <taxon>Flavobacteriales</taxon>
        <taxon>Flavobacteriaceae</taxon>
        <taxon>Galbibacter</taxon>
    </lineage>
</organism>
<sequence>MAGKFLEYIKSVLKKPKASIFLMFLVISFFIWFLISLSDTYTSHVSFKLNYSGIPEDKLILGKPKTSLTTNIETSGFKILNYRIFRRDIFLNLTDFKKEGNKYYLLPDAIEEVINIQHKSVNIRRVAVDSLILKLGVNEKKYVKVIPKIHISYAEDYQLRDSLKITPDSIWVRGPEDVVKTITAIETEDMEYKNVRSDFNYTVPLNIPDSVENIEFQTKKVSVEAVVERYSEKIILVPVQVENLPENISLRIYPEKIKLLCKAPISELKRINENAFKVVCNYNEISEETTYLIPQLIEQPKFLSSVKILDRKVEFLIKKQ</sequence>
<dbReference type="RefSeq" id="WP_008614145.1">
    <property type="nucleotide sequence ID" value="NZ_JH651379.1"/>
</dbReference>
<dbReference type="InterPro" id="IPR053154">
    <property type="entry name" value="c-di-AMP_regulator"/>
</dbReference>
<evidence type="ECO:0000256" key="1">
    <source>
        <dbReference type="SAM" id="Phobius"/>
    </source>
</evidence>
<dbReference type="STRING" id="926559.JoomaDRAFT_3199"/>
<accession>I3C953</accession>
<dbReference type="AlphaFoldDB" id="I3C953"/>
<dbReference type="HOGENOM" id="CLU_069602_1_0_10"/>
<reference evidence="2 3" key="1">
    <citation type="submission" date="2012-02" db="EMBL/GenBank/DDBJ databases">
        <title>Improved High-Quality Draft genome of Joostella marina DSM 19592.</title>
        <authorList>
            <consortium name="US DOE Joint Genome Institute (JGI-PGF)"/>
            <person name="Lucas S."/>
            <person name="Copeland A."/>
            <person name="Lapidus A."/>
            <person name="Bruce D."/>
            <person name="Goodwin L."/>
            <person name="Pitluck S."/>
            <person name="Peters L."/>
            <person name="Chertkov O."/>
            <person name="Ovchinnikova G."/>
            <person name="Kyrpides N."/>
            <person name="Mavromatis K."/>
            <person name="Detter J.C."/>
            <person name="Han C."/>
            <person name="Land M."/>
            <person name="Hauser L."/>
            <person name="Markowitz V."/>
            <person name="Cheng J.-F."/>
            <person name="Hugenholtz P."/>
            <person name="Woyke T."/>
            <person name="Wu D."/>
            <person name="Tindall B."/>
            <person name="Brambilla E."/>
            <person name="Klenk H.-P."/>
            <person name="Eisen J.A."/>
        </authorList>
    </citation>
    <scope>NUCLEOTIDE SEQUENCE [LARGE SCALE GENOMIC DNA]</scope>
    <source>
        <strain evidence="2 3">DSM 19592</strain>
    </source>
</reference>
<dbReference type="Gene3D" id="2.170.120.40">
    <property type="entry name" value="YbbR-like domain"/>
    <property type="match status" value="1"/>
</dbReference>
<evidence type="ECO:0000313" key="3">
    <source>
        <dbReference type="Proteomes" id="UP000004690"/>
    </source>
</evidence>
<dbReference type="OrthoDB" id="1150187at2"/>
<protein>
    <submittedName>
        <fullName evidence="2">YbbR-like protein</fullName>
    </submittedName>
</protein>
<dbReference type="eggNOG" id="COG4856">
    <property type="taxonomic scope" value="Bacteria"/>
</dbReference>
<keyword evidence="1" id="KW-0812">Transmembrane</keyword>
<gene>
    <name evidence="2" type="ORF">JoomaDRAFT_3199</name>
</gene>
<proteinExistence type="predicted"/>
<dbReference type="Gene3D" id="2.170.120.30">
    <property type="match status" value="1"/>
</dbReference>
<feature type="transmembrane region" description="Helical" evidence="1">
    <location>
        <begin position="20"/>
        <end position="38"/>
    </location>
</feature>
<evidence type="ECO:0000313" key="2">
    <source>
        <dbReference type="EMBL" id="EIJ40146.1"/>
    </source>
</evidence>
<dbReference type="Pfam" id="PF07949">
    <property type="entry name" value="YbbR"/>
    <property type="match status" value="1"/>
</dbReference>
<dbReference type="Proteomes" id="UP000004690">
    <property type="component" value="Unassembled WGS sequence"/>
</dbReference>
<keyword evidence="3" id="KW-1185">Reference proteome</keyword>
<dbReference type="PANTHER" id="PTHR37804">
    <property type="entry name" value="CDAA REGULATORY PROTEIN CDAR"/>
    <property type="match status" value="1"/>
</dbReference>
<dbReference type="PANTHER" id="PTHR37804:SF1">
    <property type="entry name" value="CDAA REGULATORY PROTEIN CDAR"/>
    <property type="match status" value="1"/>
</dbReference>
<keyword evidence="1" id="KW-1133">Transmembrane helix</keyword>
<dbReference type="EMBL" id="JH651379">
    <property type="protein sequence ID" value="EIJ40146.1"/>
    <property type="molecule type" value="Genomic_DNA"/>
</dbReference>